<keyword evidence="6" id="KW-0274">FAD</keyword>
<comment type="cofactor">
    <cofactor evidence="1">
        <name>FAD</name>
        <dbReference type="ChEBI" id="CHEBI:57692"/>
    </cofactor>
</comment>
<comment type="similarity">
    <text evidence="11">Belongs to the SQRD family.</text>
</comment>
<dbReference type="OrthoDB" id="9802771at2"/>
<accession>A0A1G5QCJ5</accession>
<dbReference type="Pfam" id="PF07992">
    <property type="entry name" value="Pyr_redox_2"/>
    <property type="match status" value="1"/>
</dbReference>
<dbReference type="GO" id="GO:0016020">
    <property type="term" value="C:membrane"/>
    <property type="evidence" value="ECO:0007669"/>
    <property type="project" value="UniProtKB-SubCell"/>
</dbReference>
<evidence type="ECO:0000256" key="5">
    <source>
        <dbReference type="ARBA" id="ARBA00022741"/>
    </source>
</evidence>
<gene>
    <name evidence="16" type="ORF">SAMN03097708_01885</name>
</gene>
<dbReference type="RefSeq" id="WP_092996311.1">
    <property type="nucleotide sequence ID" value="NZ_FMWD01000005.1"/>
</dbReference>
<dbReference type="InterPro" id="IPR036188">
    <property type="entry name" value="FAD/NAD-bd_sf"/>
</dbReference>
<sequence>MAHIVILGASTGGLPAAYDARDTLGREHDITVVNLSDHFSFVPSNPWVGVGWRTREDISFPLEPYLSKKGIKFIAQKCTEIKPDENRLVLTDGETVQYDYLVIATGPKLAFDEVEGAGPEGGYTQSICTVDHAEKAYEKWKAFINEPGPIVVGAVQGASCFGPAYEYAFIMDTELRRRRIRDRVPMTFVTSEPYIGHLGLGGVGDSKGMLESELRNVHIKWICNAKVTRVEEGMMYVAEHDQDGAVVKEHELPFNYSMLLPAFKGVDAVAAVGEDLVNPRGLVKVNDYQQNPKWKNIYAVGVCIAIPPVEVTPVATGTPKTGYMIESMVTATVKNIQNELAGKEPDQKATWNAICLADLGETGVAFVAMPQIPPRNVSWMKKGKWVHMAKVAFEKYFISRMKKGSSDPLFEKYILKALGIQKLK</sequence>
<feature type="domain" description="FAD/NAD(P)-binding" evidence="15">
    <location>
        <begin position="3"/>
        <end position="307"/>
    </location>
</feature>
<dbReference type="SUPFAM" id="SSF51905">
    <property type="entry name" value="FAD/NAD(P)-binding domain"/>
    <property type="match status" value="2"/>
</dbReference>
<evidence type="ECO:0000313" key="17">
    <source>
        <dbReference type="Proteomes" id="UP000199648"/>
    </source>
</evidence>
<dbReference type="Proteomes" id="UP000199648">
    <property type="component" value="Unassembled WGS sequence"/>
</dbReference>
<evidence type="ECO:0000256" key="10">
    <source>
        <dbReference type="ARBA" id="ARBA00054727"/>
    </source>
</evidence>
<comment type="subcellular location">
    <subcellularLocation>
        <location evidence="2">Membrane</location>
        <topology evidence="2">Peripheral membrane protein</topology>
    </subcellularLocation>
</comment>
<keyword evidence="3" id="KW-0285">Flavoprotein</keyword>
<name>A0A1G5QCJ5_9GAMM</name>
<dbReference type="GO" id="GO:0019646">
    <property type="term" value="P:aerobic electron transport chain"/>
    <property type="evidence" value="ECO:0007669"/>
    <property type="project" value="TreeGrafter"/>
</dbReference>
<evidence type="ECO:0000256" key="2">
    <source>
        <dbReference type="ARBA" id="ARBA00004170"/>
    </source>
</evidence>
<evidence type="ECO:0000256" key="7">
    <source>
        <dbReference type="ARBA" id="ARBA00023002"/>
    </source>
</evidence>
<dbReference type="GO" id="GO:0003955">
    <property type="term" value="F:NAD(P)H dehydrogenase (quinone) activity"/>
    <property type="evidence" value="ECO:0007669"/>
    <property type="project" value="TreeGrafter"/>
</dbReference>
<dbReference type="EC" id="1.8.5.4" evidence="12"/>
<evidence type="ECO:0000256" key="6">
    <source>
        <dbReference type="ARBA" id="ARBA00022827"/>
    </source>
</evidence>
<evidence type="ECO:0000256" key="8">
    <source>
        <dbReference type="ARBA" id="ARBA00023136"/>
    </source>
</evidence>
<evidence type="ECO:0000256" key="12">
    <source>
        <dbReference type="ARBA" id="ARBA00066453"/>
    </source>
</evidence>
<dbReference type="FunFam" id="3.50.50.100:FF:000017">
    <property type="entry name" value="Sulfide-quinone reductase"/>
    <property type="match status" value="1"/>
</dbReference>
<dbReference type="STRING" id="415747.SAMN03097708_01885"/>
<evidence type="ECO:0000256" key="13">
    <source>
        <dbReference type="ARBA" id="ARBA00071264"/>
    </source>
</evidence>
<keyword evidence="5" id="KW-0547">Nucleotide-binding</keyword>
<dbReference type="EMBL" id="FMWD01000005">
    <property type="protein sequence ID" value="SCZ59563.1"/>
    <property type="molecule type" value="Genomic_DNA"/>
</dbReference>
<dbReference type="InterPro" id="IPR023753">
    <property type="entry name" value="FAD/NAD-binding_dom"/>
</dbReference>
<dbReference type="InterPro" id="IPR051169">
    <property type="entry name" value="NADH-Q_oxidoreductase"/>
</dbReference>
<keyword evidence="4" id="KW-0874">Quinone</keyword>
<dbReference type="AlphaFoldDB" id="A0A1G5QCJ5"/>
<dbReference type="PANTHER" id="PTHR42913:SF6">
    <property type="entry name" value="SULFIDE-QUINONE REDUCTASE"/>
    <property type="match status" value="1"/>
</dbReference>
<organism evidence="16 17">
    <name type="scientific">Thiohalomonas denitrificans</name>
    <dbReference type="NCBI Taxonomy" id="415747"/>
    <lineage>
        <taxon>Bacteria</taxon>
        <taxon>Pseudomonadati</taxon>
        <taxon>Pseudomonadota</taxon>
        <taxon>Gammaproteobacteria</taxon>
        <taxon>Thiohalomonadales</taxon>
        <taxon>Thiohalomonadaceae</taxon>
        <taxon>Thiohalomonas</taxon>
    </lineage>
</organism>
<keyword evidence="8" id="KW-0472">Membrane</keyword>
<evidence type="ECO:0000256" key="4">
    <source>
        <dbReference type="ARBA" id="ARBA00022719"/>
    </source>
</evidence>
<evidence type="ECO:0000259" key="15">
    <source>
        <dbReference type="Pfam" id="PF07992"/>
    </source>
</evidence>
<dbReference type="PANTHER" id="PTHR42913">
    <property type="entry name" value="APOPTOSIS-INDUCING FACTOR 1"/>
    <property type="match status" value="1"/>
</dbReference>
<proteinExistence type="inferred from homology"/>
<reference evidence="16 17" key="1">
    <citation type="submission" date="2016-10" db="EMBL/GenBank/DDBJ databases">
        <authorList>
            <person name="de Groot N.N."/>
        </authorList>
    </citation>
    <scope>NUCLEOTIDE SEQUENCE [LARGE SCALE GENOMIC DNA]</scope>
    <source>
        <strain evidence="16 17">HLD2</strain>
    </source>
</reference>
<dbReference type="GO" id="GO:0000166">
    <property type="term" value="F:nucleotide binding"/>
    <property type="evidence" value="ECO:0007669"/>
    <property type="project" value="UniProtKB-KW"/>
</dbReference>
<evidence type="ECO:0000256" key="11">
    <source>
        <dbReference type="ARBA" id="ARBA00060891"/>
    </source>
</evidence>
<evidence type="ECO:0000256" key="1">
    <source>
        <dbReference type="ARBA" id="ARBA00001974"/>
    </source>
</evidence>
<evidence type="ECO:0000313" key="16">
    <source>
        <dbReference type="EMBL" id="SCZ59563.1"/>
    </source>
</evidence>
<evidence type="ECO:0000256" key="9">
    <source>
        <dbReference type="ARBA" id="ARBA00050821"/>
    </source>
</evidence>
<dbReference type="GO" id="GO:0070224">
    <property type="term" value="F:sulfide:quinone oxidoreductase activity"/>
    <property type="evidence" value="ECO:0007669"/>
    <property type="project" value="UniProtKB-EC"/>
</dbReference>
<comment type="catalytic activity">
    <reaction evidence="9">
        <text>n a quinone + n hydrogen sulfide + n H(+) = polysulfur(n-2) + n a quinol</text>
        <dbReference type="Rhea" id="RHEA:30239"/>
        <dbReference type="Rhea" id="RHEA-COMP:19475"/>
        <dbReference type="ChEBI" id="CHEBI:15378"/>
        <dbReference type="ChEBI" id="CHEBI:17909"/>
        <dbReference type="ChEBI" id="CHEBI:24646"/>
        <dbReference type="ChEBI" id="CHEBI:29919"/>
        <dbReference type="ChEBI" id="CHEBI:132124"/>
        <dbReference type="EC" id="1.8.5.4"/>
    </reaction>
</comment>
<dbReference type="Gene3D" id="3.50.50.100">
    <property type="match status" value="1"/>
</dbReference>
<evidence type="ECO:0000256" key="14">
    <source>
        <dbReference type="ARBA" id="ARBA00081101"/>
    </source>
</evidence>
<protein>
    <recommendedName>
        <fullName evidence="13">Sulfide-quinone reductase</fullName>
        <ecNumber evidence="12">1.8.5.4</ecNumber>
    </recommendedName>
    <alternativeName>
        <fullName evidence="14">Sulfide:quinone oxidoreductase</fullName>
    </alternativeName>
</protein>
<keyword evidence="17" id="KW-1185">Reference proteome</keyword>
<dbReference type="GO" id="GO:0048038">
    <property type="term" value="F:quinone binding"/>
    <property type="evidence" value="ECO:0007669"/>
    <property type="project" value="UniProtKB-KW"/>
</dbReference>
<comment type="function">
    <text evidence="10">Catalyzes the oxidation of hydrogen sulfide, with the help of a quinone. Consecutive reaction cycles lead to the accumulation of a polysulfide product on the active site Cys residues; these products are released when they exceed a critical length, typically as cyclooctasulfur.</text>
</comment>
<evidence type="ECO:0000256" key="3">
    <source>
        <dbReference type="ARBA" id="ARBA00022630"/>
    </source>
</evidence>
<keyword evidence="7" id="KW-0560">Oxidoreductase</keyword>